<reference evidence="1" key="1">
    <citation type="journal article" date="2005" name="PLoS Biol.">
        <title>The genomes of Oryza sativa: a history of duplications.</title>
        <authorList>
            <person name="Yu J."/>
            <person name="Wang J."/>
            <person name="Lin W."/>
            <person name="Li S."/>
            <person name="Li H."/>
            <person name="Zhou J."/>
            <person name="Ni P."/>
            <person name="Dong W."/>
            <person name="Hu S."/>
            <person name="Zeng C."/>
            <person name="Zhang J."/>
            <person name="Zhang Y."/>
            <person name="Li R."/>
            <person name="Xu Z."/>
            <person name="Li S."/>
            <person name="Li X."/>
            <person name="Zheng H."/>
            <person name="Cong L."/>
            <person name="Lin L."/>
            <person name="Yin J."/>
            <person name="Geng J."/>
            <person name="Li G."/>
            <person name="Shi J."/>
            <person name="Liu J."/>
            <person name="Lv H."/>
            <person name="Li J."/>
            <person name="Wang J."/>
            <person name="Deng Y."/>
            <person name="Ran L."/>
            <person name="Shi X."/>
            <person name="Wang X."/>
            <person name="Wu Q."/>
            <person name="Li C."/>
            <person name="Ren X."/>
            <person name="Wang J."/>
            <person name="Wang X."/>
            <person name="Li D."/>
            <person name="Liu D."/>
            <person name="Zhang X."/>
            <person name="Ji Z."/>
            <person name="Zhao W."/>
            <person name="Sun Y."/>
            <person name="Zhang Z."/>
            <person name="Bao J."/>
            <person name="Han Y."/>
            <person name="Dong L."/>
            <person name="Ji J."/>
            <person name="Chen P."/>
            <person name="Wu S."/>
            <person name="Liu J."/>
            <person name="Xiao Y."/>
            <person name="Bu D."/>
            <person name="Tan J."/>
            <person name="Yang L."/>
            <person name="Ye C."/>
            <person name="Zhang J."/>
            <person name="Xu J."/>
            <person name="Zhou Y."/>
            <person name="Yu Y."/>
            <person name="Zhang B."/>
            <person name="Zhuang S."/>
            <person name="Wei H."/>
            <person name="Liu B."/>
            <person name="Lei M."/>
            <person name="Yu H."/>
            <person name="Li Y."/>
            <person name="Xu H."/>
            <person name="Wei S."/>
            <person name="He X."/>
            <person name="Fang L."/>
            <person name="Zhang Z."/>
            <person name="Zhang Y."/>
            <person name="Huang X."/>
            <person name="Su Z."/>
            <person name="Tong W."/>
            <person name="Li J."/>
            <person name="Tong Z."/>
            <person name="Li S."/>
            <person name="Ye J."/>
            <person name="Wang L."/>
            <person name="Fang L."/>
            <person name="Lei T."/>
            <person name="Chen C."/>
            <person name="Chen H."/>
            <person name="Xu Z."/>
            <person name="Li H."/>
            <person name="Huang H."/>
            <person name="Zhang F."/>
            <person name="Xu H."/>
            <person name="Li N."/>
            <person name="Zhao C."/>
            <person name="Li S."/>
            <person name="Dong L."/>
            <person name="Huang Y."/>
            <person name="Li L."/>
            <person name="Xi Y."/>
            <person name="Qi Q."/>
            <person name="Li W."/>
            <person name="Zhang B."/>
            <person name="Hu W."/>
            <person name="Zhang Y."/>
            <person name="Tian X."/>
            <person name="Jiao Y."/>
            <person name="Liang X."/>
            <person name="Jin J."/>
            <person name="Gao L."/>
            <person name="Zheng W."/>
            <person name="Hao B."/>
            <person name="Liu S."/>
            <person name="Wang W."/>
            <person name="Yuan L."/>
            <person name="Cao M."/>
            <person name="McDermott J."/>
            <person name="Samudrala R."/>
            <person name="Wang J."/>
            <person name="Wong G.K."/>
            <person name="Yang H."/>
        </authorList>
    </citation>
    <scope>NUCLEOTIDE SEQUENCE [LARGE SCALE GENOMIC DNA]</scope>
</reference>
<reference evidence="1" key="2">
    <citation type="submission" date="2008-12" db="EMBL/GenBank/DDBJ databases">
        <title>Improved gene annotation of the rice (Oryza sativa) genomes.</title>
        <authorList>
            <person name="Wang J."/>
            <person name="Li R."/>
            <person name="Fan W."/>
            <person name="Huang Q."/>
            <person name="Zhang J."/>
            <person name="Zhou Y."/>
            <person name="Hu Y."/>
            <person name="Zi S."/>
            <person name="Li J."/>
            <person name="Ni P."/>
            <person name="Zheng H."/>
            <person name="Zhang Y."/>
            <person name="Zhao M."/>
            <person name="Hao Q."/>
            <person name="McDermott J."/>
            <person name="Samudrala R."/>
            <person name="Kristiansen K."/>
            <person name="Wong G.K.-S."/>
        </authorList>
    </citation>
    <scope>NUCLEOTIDE SEQUENCE</scope>
</reference>
<dbReference type="EMBL" id="CM000139">
    <property type="protein sequence ID" value="EEE57685.1"/>
    <property type="molecule type" value="Genomic_DNA"/>
</dbReference>
<dbReference type="Gramene" id="Os02t0716100-01">
    <property type="protein sequence ID" value="Os02t0716100-01"/>
    <property type="gene ID" value="Os02g0716100"/>
</dbReference>
<dbReference type="AlphaFoldDB" id="A0A8J8Y3C5"/>
<dbReference type="HOGENOM" id="CLU_3035761_0_0_1"/>
<proteinExistence type="predicted"/>
<sequence length="55" mass="6106">MVFVSAFFLVSGGNILLAQIVRQILHTSLLTARGVGEWMMLWSVAVVCSFWEGSF</sequence>
<accession>A0A8J8Y3C5</accession>
<dbReference type="Proteomes" id="UP000007752">
    <property type="component" value="Chromosome 2"/>
</dbReference>
<protein>
    <submittedName>
        <fullName evidence="1">Uncharacterized protein</fullName>
    </submittedName>
</protein>
<evidence type="ECO:0000313" key="1">
    <source>
        <dbReference type="EMBL" id="EEE57685.1"/>
    </source>
</evidence>
<organism evidence="1">
    <name type="scientific">Oryza sativa subsp. japonica</name>
    <name type="common">Rice</name>
    <dbReference type="NCBI Taxonomy" id="39947"/>
    <lineage>
        <taxon>Eukaryota</taxon>
        <taxon>Viridiplantae</taxon>
        <taxon>Streptophyta</taxon>
        <taxon>Embryophyta</taxon>
        <taxon>Tracheophyta</taxon>
        <taxon>Spermatophyta</taxon>
        <taxon>Magnoliopsida</taxon>
        <taxon>Liliopsida</taxon>
        <taxon>Poales</taxon>
        <taxon>Poaceae</taxon>
        <taxon>BOP clade</taxon>
        <taxon>Oryzoideae</taxon>
        <taxon>Oryzeae</taxon>
        <taxon>Oryzinae</taxon>
        <taxon>Oryza</taxon>
        <taxon>Oryza sativa</taxon>
    </lineage>
</organism>
<name>A0A8J8Y3C5_ORYSJ</name>
<gene>
    <name evidence="1" type="ORF">OsJ_08146</name>
</gene>